<protein>
    <submittedName>
        <fullName evidence="1">Uncharacterized protein</fullName>
    </submittedName>
</protein>
<feature type="non-terminal residue" evidence="1">
    <location>
        <position position="1"/>
    </location>
</feature>
<organism evidence="1">
    <name type="scientific">marine sediment metagenome</name>
    <dbReference type="NCBI Taxonomy" id="412755"/>
    <lineage>
        <taxon>unclassified sequences</taxon>
        <taxon>metagenomes</taxon>
        <taxon>ecological metagenomes</taxon>
    </lineage>
</organism>
<proteinExistence type="predicted"/>
<comment type="caution">
    <text evidence="1">The sequence shown here is derived from an EMBL/GenBank/DDBJ whole genome shotgun (WGS) entry which is preliminary data.</text>
</comment>
<reference evidence="1" key="1">
    <citation type="journal article" date="2014" name="Front. Microbiol.">
        <title>High frequency of phylogenetically diverse reductive dehalogenase-homologous genes in deep subseafloor sedimentary metagenomes.</title>
        <authorList>
            <person name="Kawai M."/>
            <person name="Futagami T."/>
            <person name="Toyoda A."/>
            <person name="Takaki Y."/>
            <person name="Nishi S."/>
            <person name="Hori S."/>
            <person name="Arai W."/>
            <person name="Tsubouchi T."/>
            <person name="Morono Y."/>
            <person name="Uchiyama I."/>
            <person name="Ito T."/>
            <person name="Fujiyama A."/>
            <person name="Inagaki F."/>
            <person name="Takami H."/>
        </authorList>
    </citation>
    <scope>NUCLEOTIDE SEQUENCE</scope>
    <source>
        <strain evidence="1">Expedition CK06-06</strain>
    </source>
</reference>
<sequence>VCDKHTGSCGHVVSIINDEVELEPTIIKRGARGEYLEVTEPPIRAKIANLEPDHIKRYEELPSTPELLLHFGIEEAGSPGAVLDEATAKASSCSCFTYKGKDLCWSKGVIGLLTQDQQGVYCVAGKAYKEQPRLVERYTRFAAVAERAHKEIESMPKGMPRLEVWLSAMGRELAKEGIEV</sequence>
<gene>
    <name evidence="1" type="ORF">S12H4_37128</name>
</gene>
<evidence type="ECO:0000313" key="1">
    <source>
        <dbReference type="EMBL" id="GAI96741.1"/>
    </source>
</evidence>
<dbReference type="AlphaFoldDB" id="X1TZE2"/>
<name>X1TZE2_9ZZZZ</name>
<accession>X1TZE2</accession>
<dbReference type="EMBL" id="BARW01022201">
    <property type="protein sequence ID" value="GAI96741.1"/>
    <property type="molecule type" value="Genomic_DNA"/>
</dbReference>